<evidence type="ECO:0000313" key="4">
    <source>
        <dbReference type="Proteomes" id="UP001501237"/>
    </source>
</evidence>
<reference evidence="4" key="1">
    <citation type="journal article" date="2019" name="Int. J. Syst. Evol. Microbiol.">
        <title>The Global Catalogue of Microorganisms (GCM) 10K type strain sequencing project: providing services to taxonomists for standard genome sequencing and annotation.</title>
        <authorList>
            <consortium name="The Broad Institute Genomics Platform"/>
            <consortium name="The Broad Institute Genome Sequencing Center for Infectious Disease"/>
            <person name="Wu L."/>
            <person name="Ma J."/>
        </authorList>
    </citation>
    <scope>NUCLEOTIDE SEQUENCE [LARGE SCALE GENOMIC DNA]</scope>
    <source>
        <strain evidence="4">JCM 9377</strain>
    </source>
</reference>
<feature type="region of interest" description="Disordered" evidence="1">
    <location>
        <begin position="51"/>
        <end position="70"/>
    </location>
</feature>
<feature type="transmembrane region" description="Helical" evidence="2">
    <location>
        <begin position="75"/>
        <end position="98"/>
    </location>
</feature>
<keyword evidence="2" id="KW-1133">Transmembrane helix</keyword>
<evidence type="ECO:0000313" key="3">
    <source>
        <dbReference type="EMBL" id="GAA3227182.1"/>
    </source>
</evidence>
<protein>
    <submittedName>
        <fullName evidence="3">Uncharacterized protein</fullName>
    </submittedName>
</protein>
<evidence type="ECO:0000256" key="1">
    <source>
        <dbReference type="SAM" id="MobiDB-lite"/>
    </source>
</evidence>
<dbReference type="EMBL" id="BAAAUV010000017">
    <property type="protein sequence ID" value="GAA3227182.1"/>
    <property type="molecule type" value="Genomic_DNA"/>
</dbReference>
<feature type="compositionally biased region" description="Pro residues" evidence="1">
    <location>
        <begin position="133"/>
        <end position="157"/>
    </location>
</feature>
<dbReference type="RefSeq" id="WP_344834012.1">
    <property type="nucleotide sequence ID" value="NZ_BAAAUV010000017.1"/>
</dbReference>
<gene>
    <name evidence="3" type="ORF">GCM10010468_55840</name>
</gene>
<keyword evidence="2" id="KW-0812">Transmembrane</keyword>
<sequence>MTSAGDSEPVDLGSLRATDALFDRLATRLPEPPEDQDSAVLLLRSLLDDVDDAAPATGDPAVDPRKPRRTGVRTAVALGVASAVLATTGVAAAGGGWAERDEPRRAAPQSSSSAKPDRKKPKAEAEAHITPANPAPPRPARPPGRPAHPKASPTPKPAPEETSHSQVARTPEEIRKLIEQRLHDGTWR</sequence>
<accession>A0ABP6QFS7</accession>
<evidence type="ECO:0000256" key="2">
    <source>
        <dbReference type="SAM" id="Phobius"/>
    </source>
</evidence>
<proteinExistence type="predicted"/>
<name>A0ABP6QFS7_9ACTN</name>
<comment type="caution">
    <text evidence="3">The sequence shown here is derived from an EMBL/GenBank/DDBJ whole genome shotgun (WGS) entry which is preliminary data.</text>
</comment>
<dbReference type="Proteomes" id="UP001501237">
    <property type="component" value="Unassembled WGS sequence"/>
</dbReference>
<organism evidence="3 4">
    <name type="scientific">Actinocorallia longicatena</name>
    <dbReference type="NCBI Taxonomy" id="111803"/>
    <lineage>
        <taxon>Bacteria</taxon>
        <taxon>Bacillati</taxon>
        <taxon>Actinomycetota</taxon>
        <taxon>Actinomycetes</taxon>
        <taxon>Streptosporangiales</taxon>
        <taxon>Thermomonosporaceae</taxon>
        <taxon>Actinocorallia</taxon>
    </lineage>
</organism>
<feature type="compositionally biased region" description="Basic and acidic residues" evidence="1">
    <location>
        <begin position="170"/>
        <end position="188"/>
    </location>
</feature>
<keyword evidence="2" id="KW-0472">Membrane</keyword>
<feature type="region of interest" description="Disordered" evidence="1">
    <location>
        <begin position="94"/>
        <end position="188"/>
    </location>
</feature>
<keyword evidence="4" id="KW-1185">Reference proteome</keyword>